<evidence type="ECO:0000256" key="1">
    <source>
        <dbReference type="SAM" id="MobiDB-lite"/>
    </source>
</evidence>
<feature type="region of interest" description="Disordered" evidence="1">
    <location>
        <begin position="78"/>
        <end position="121"/>
    </location>
</feature>
<organism evidence="2 3">
    <name type="scientific">Neomesorhizobium albiziae</name>
    <dbReference type="NCBI Taxonomy" id="335020"/>
    <lineage>
        <taxon>Bacteria</taxon>
        <taxon>Pseudomonadati</taxon>
        <taxon>Pseudomonadota</taxon>
        <taxon>Alphaproteobacteria</taxon>
        <taxon>Hyphomicrobiales</taxon>
        <taxon>Phyllobacteriaceae</taxon>
        <taxon>Neomesorhizobium</taxon>
    </lineage>
</organism>
<dbReference type="AlphaFoldDB" id="A0A1I4G092"/>
<dbReference type="Proteomes" id="UP000323300">
    <property type="component" value="Unassembled WGS sequence"/>
</dbReference>
<evidence type="ECO:0000313" key="2">
    <source>
        <dbReference type="EMBL" id="SFL22496.1"/>
    </source>
</evidence>
<feature type="region of interest" description="Disordered" evidence="1">
    <location>
        <begin position="156"/>
        <end position="182"/>
    </location>
</feature>
<gene>
    <name evidence="2" type="ORF">SAMN04488498_1658</name>
</gene>
<evidence type="ECO:0000313" key="3">
    <source>
        <dbReference type="Proteomes" id="UP000323300"/>
    </source>
</evidence>
<name>A0A1I4G092_9HYPH</name>
<proteinExistence type="predicted"/>
<keyword evidence="3" id="KW-1185">Reference proteome</keyword>
<sequence>MMALPPEISVEKRRHARTGWAYYFRHHDIGPTPPVAQAAQSGARPALTRTLRSKTMGGARSRGQDSRKVSVASVRLLSPSPRSDGITTFHRGLGQNRDDSGTWRRSPSGYMPNPRGHMQHPKRPFTVEIRSSRNGATRRDRGSIWANVNLKKARREIEQDLRAEQTTGPEPKSGTAADPISS</sequence>
<reference evidence="2 3" key="1">
    <citation type="submission" date="2016-10" db="EMBL/GenBank/DDBJ databases">
        <authorList>
            <person name="Varghese N."/>
            <person name="Submissions S."/>
        </authorList>
    </citation>
    <scope>NUCLEOTIDE SEQUENCE [LARGE SCALE GENOMIC DNA]</scope>
    <source>
        <strain evidence="2 3">DSM 21822</strain>
    </source>
</reference>
<accession>A0A1I4G092</accession>
<protein>
    <submittedName>
        <fullName evidence="2">Uncharacterized protein</fullName>
    </submittedName>
</protein>
<dbReference type="EMBL" id="FOSL01000065">
    <property type="protein sequence ID" value="SFL22496.1"/>
    <property type="molecule type" value="Genomic_DNA"/>
</dbReference>